<proteinExistence type="predicted"/>
<organism evidence="3 4">
    <name type="scientific">Falsihalocynthiibacter arcticus</name>
    <dbReference type="NCBI Taxonomy" id="1579316"/>
    <lineage>
        <taxon>Bacteria</taxon>
        <taxon>Pseudomonadati</taxon>
        <taxon>Pseudomonadota</taxon>
        <taxon>Alphaproteobacteria</taxon>
        <taxon>Rhodobacterales</taxon>
        <taxon>Roseobacteraceae</taxon>
        <taxon>Falsihalocynthiibacter</taxon>
    </lineage>
</organism>
<dbReference type="InterPro" id="IPR029058">
    <property type="entry name" value="AB_hydrolase_fold"/>
</dbReference>
<feature type="domain" description="AB hydrolase-1" evidence="2">
    <location>
        <begin position="72"/>
        <end position="134"/>
    </location>
</feature>
<dbReference type="Pfam" id="PF00561">
    <property type="entry name" value="Abhydrolase_1"/>
    <property type="match status" value="1"/>
</dbReference>
<evidence type="ECO:0000313" key="4">
    <source>
        <dbReference type="Proteomes" id="UP000070371"/>
    </source>
</evidence>
<keyword evidence="1" id="KW-0732">Signal</keyword>
<keyword evidence="3" id="KW-0808">Transferase</keyword>
<name>A0A126V590_9RHOB</name>
<dbReference type="Gene3D" id="3.40.50.1820">
    <property type="entry name" value="alpha/beta hydrolase"/>
    <property type="match status" value="1"/>
</dbReference>
<dbReference type="PANTHER" id="PTHR37946">
    <property type="entry name" value="SLL1969 PROTEIN"/>
    <property type="match status" value="1"/>
</dbReference>
<dbReference type="KEGG" id="hat:RC74_01130"/>
<gene>
    <name evidence="3" type="ORF">RC74_01130</name>
</gene>
<dbReference type="SUPFAM" id="SSF53474">
    <property type="entry name" value="alpha/beta-Hydrolases"/>
    <property type="match status" value="1"/>
</dbReference>
<reference evidence="3 4" key="1">
    <citation type="submission" date="2016-02" db="EMBL/GenBank/DDBJ databases">
        <title>Complete genome sequence of Halocynthiibacter arcticus PAMC 20958t from arctic marine sediment.</title>
        <authorList>
            <person name="Lee Y.M."/>
            <person name="Baek K."/>
            <person name="Lee H.K."/>
            <person name="Shin S.C."/>
        </authorList>
    </citation>
    <scope>NUCLEOTIDE SEQUENCE [LARGE SCALE GENOMIC DNA]</scope>
    <source>
        <strain evidence="3">PAMC 20958</strain>
    </source>
</reference>
<dbReference type="PANTHER" id="PTHR37946:SF1">
    <property type="entry name" value="SLL1969 PROTEIN"/>
    <property type="match status" value="1"/>
</dbReference>
<feature type="signal peptide" evidence="1">
    <location>
        <begin position="1"/>
        <end position="18"/>
    </location>
</feature>
<protein>
    <submittedName>
        <fullName evidence="3">Acetyltransferase</fullName>
    </submittedName>
</protein>
<dbReference type="Proteomes" id="UP000070371">
    <property type="component" value="Chromosome"/>
</dbReference>
<dbReference type="EMBL" id="CP014327">
    <property type="protein sequence ID" value="AML53468.1"/>
    <property type="molecule type" value="Genomic_DNA"/>
</dbReference>
<sequence length="250" mass="27546">MKRFLVALFLLLPASASAECVIFLHGLARGSNSLFALEHYLVSEGYKVVNQGYPSTKMKVQDLVEITFPPAVAACGDEKINFVTHSMGGILVRVWVAETEPENLGRVVMLAPPNHGSELVDILGDLEPFEWVNGPAGLQLGTEADDMIARIQKSQFELGVIAGDQSLNPIYSALIEGPDDGKVSVASTRLEWAADHIVLPVNHTFMMNNALVIRQVYTFLEEGKFDHNLTWTQAVEDLLLTQDLLPDFLR</sequence>
<evidence type="ECO:0000259" key="2">
    <source>
        <dbReference type="Pfam" id="PF00561"/>
    </source>
</evidence>
<dbReference type="STRING" id="1579316.RC74_01130"/>
<evidence type="ECO:0000256" key="1">
    <source>
        <dbReference type="SAM" id="SignalP"/>
    </source>
</evidence>
<keyword evidence="4" id="KW-1185">Reference proteome</keyword>
<dbReference type="RefSeq" id="WP_039004533.1">
    <property type="nucleotide sequence ID" value="NZ_CP014327.1"/>
</dbReference>
<dbReference type="GO" id="GO:0016740">
    <property type="term" value="F:transferase activity"/>
    <property type="evidence" value="ECO:0007669"/>
    <property type="project" value="UniProtKB-KW"/>
</dbReference>
<dbReference type="InterPro" id="IPR000073">
    <property type="entry name" value="AB_hydrolase_1"/>
</dbReference>
<dbReference type="AlphaFoldDB" id="A0A126V590"/>
<evidence type="ECO:0000313" key="3">
    <source>
        <dbReference type="EMBL" id="AML53468.1"/>
    </source>
</evidence>
<feature type="chain" id="PRO_5007443301" evidence="1">
    <location>
        <begin position="19"/>
        <end position="250"/>
    </location>
</feature>
<accession>A0A126V590</accession>
<dbReference type="OrthoDB" id="556502at2"/>